<keyword evidence="3 6" id="KW-0378">Hydrolase</keyword>
<dbReference type="Gene3D" id="2.60.120.560">
    <property type="entry name" value="Exo-inulinase, domain 1"/>
    <property type="match status" value="1"/>
</dbReference>
<name>A0A0S2MGX4_BIFLL</name>
<evidence type="ECO:0000256" key="2">
    <source>
        <dbReference type="ARBA" id="ARBA00012758"/>
    </source>
</evidence>
<dbReference type="RefSeq" id="WP_058060697.1">
    <property type="nucleotide sequence ID" value="NZ_BNHD01000003.1"/>
</dbReference>
<dbReference type="PROSITE" id="PS00609">
    <property type="entry name" value="GLYCOSYL_HYDROL_F32"/>
    <property type="match status" value="1"/>
</dbReference>
<dbReference type="InterPro" id="IPR001362">
    <property type="entry name" value="Glyco_hydro_32"/>
</dbReference>
<evidence type="ECO:0000313" key="7">
    <source>
        <dbReference type="Proteomes" id="UP000292932"/>
    </source>
</evidence>
<dbReference type="InterPro" id="IPR013320">
    <property type="entry name" value="ConA-like_dom_sf"/>
</dbReference>
<accession>A0A0S2MGX4</accession>
<protein>
    <recommendedName>
        <fullName evidence="2">beta-fructofuranosidase</fullName>
        <ecNumber evidence="2">3.2.1.26</ecNumber>
    </recommendedName>
</protein>
<comment type="caution">
    <text evidence="6">The sequence shown here is derived from an EMBL/GenBank/DDBJ whole genome shotgun (WGS) entry which is preliminary data.</text>
</comment>
<dbReference type="GO" id="GO:0004564">
    <property type="term" value="F:beta-fructofuranosidase activity"/>
    <property type="evidence" value="ECO:0007669"/>
    <property type="project" value="UniProtKB-EC"/>
</dbReference>
<dbReference type="InterPro" id="IPR051214">
    <property type="entry name" value="GH32_Enzymes"/>
</dbReference>
<evidence type="ECO:0000256" key="4">
    <source>
        <dbReference type="ARBA" id="ARBA00023295"/>
    </source>
</evidence>
<feature type="domain" description="Glycosyl hydrolase family 32 N-terminal" evidence="5">
    <location>
        <begin position="120"/>
        <end position="271"/>
    </location>
</feature>
<reference evidence="6 7" key="1">
    <citation type="journal article" date="2018" name="Sci. Rep.">
        <title>Genomic diversity and distribution of Bifidobacterium longum subsp. longum across the human lifespan.</title>
        <authorList>
            <person name="Odamaki T."/>
            <person name="Bottacini F."/>
            <person name="Kato K."/>
            <person name="Mitsuyama E."/>
            <person name="Yoshida K."/>
            <person name="Horigome A."/>
            <person name="Xiao J.Z."/>
            <person name="van Sinderen D."/>
        </authorList>
    </citation>
    <scope>NUCLEOTIDE SEQUENCE [LARGE SCALE GENOMIC DNA]</scope>
    <source>
        <strain evidence="6 7">MCC10096</strain>
    </source>
</reference>
<dbReference type="EC" id="3.2.1.26" evidence="2"/>
<dbReference type="AlphaFoldDB" id="A0A0S2MGX4"/>
<comment type="similarity">
    <text evidence="1">Belongs to the glycosyl hydrolase 32 family.</text>
</comment>
<dbReference type="InterPro" id="IPR018053">
    <property type="entry name" value="Glyco_hydro_32_AS"/>
</dbReference>
<dbReference type="InterPro" id="IPR023296">
    <property type="entry name" value="Glyco_hydro_beta-prop_sf"/>
</dbReference>
<dbReference type="Gene3D" id="2.115.10.20">
    <property type="entry name" value="Glycosyl hydrolase domain, family 43"/>
    <property type="match status" value="1"/>
</dbReference>
<dbReference type="SMART" id="SM00640">
    <property type="entry name" value="Glyco_32"/>
    <property type="match status" value="1"/>
</dbReference>
<feature type="domain" description="Glycosyl hydrolase family 32 N-terminal" evidence="5">
    <location>
        <begin position="354"/>
        <end position="488"/>
    </location>
</feature>
<evidence type="ECO:0000256" key="1">
    <source>
        <dbReference type="ARBA" id="ARBA00009902"/>
    </source>
</evidence>
<dbReference type="SUPFAM" id="SSF75005">
    <property type="entry name" value="Arabinanase/levansucrase/invertase"/>
    <property type="match status" value="1"/>
</dbReference>
<dbReference type="Proteomes" id="UP000292932">
    <property type="component" value="Unassembled WGS sequence"/>
</dbReference>
<dbReference type="PANTHER" id="PTHR43101">
    <property type="entry name" value="BETA-FRUCTOSIDASE"/>
    <property type="match status" value="1"/>
</dbReference>
<sequence length="636" mass="71261">MPDNYSVAIETGGYRLLELFAERCGDDAAVTITDGDGHQIASHAMPVAERRHRFLIPVPTNVCLTVRARQLTVRFAYLSECENLLDEGVRFISMNPYDNEWDTQPTLEQIYDRFARPAAHFEPFARWMNDPNGLCRFQGRYHLFYQFNPYGFGWDNMHWGHAVSRDLVHWTHLPIFLEPQPELHIDERIVGGAFSGSAVTVDACDNPCKGDDAAAIRLYLTRHLETRGDESSVTEYQTTCLCEDGVHVSVESPVALRVNDGFGFDFRDPKVETGMSGEAINPERAYMVTATNLPVSEFDTDAVSSAAPGISTQGTDGWFTCDPQGIPGTDKPNMDTVPAMALFSAKKPLKRNVTWQYEGPVLADFGHQLSRTYECPDLFQLDGKTVAIGALMHYRDKQGRFQQVRWYVGDLKDTADGPRLQVGNSDWCDFGTGYYATQSFAADDGRRIVFGWYSDFPAMRVEKPCIANGMMSLPRELHVRDGRLTSRPVKEAYEQLLGDRLEAHADENGTFFIVPNNAYYTDMHLADDDDFTMLIATGTNSANGNSMELQLQRRDGVTRLVTKGTVVDDIDFDSGIADVRRVEIFFDRNVVEVFLNNGEAAGSMLFQGADGDGEFRFVADGKVDCVDVRVLDGIWR</sequence>
<dbReference type="Pfam" id="PF00251">
    <property type="entry name" value="Glyco_hydro_32N"/>
    <property type="match status" value="2"/>
</dbReference>
<keyword evidence="4" id="KW-0326">Glycosidase</keyword>
<evidence type="ECO:0000259" key="5">
    <source>
        <dbReference type="Pfam" id="PF00251"/>
    </source>
</evidence>
<dbReference type="PANTHER" id="PTHR43101:SF1">
    <property type="entry name" value="BETA-FRUCTOSIDASE"/>
    <property type="match status" value="1"/>
</dbReference>
<proteinExistence type="inferred from homology"/>
<evidence type="ECO:0000313" key="6">
    <source>
        <dbReference type="EMBL" id="TCF32991.1"/>
    </source>
</evidence>
<evidence type="ECO:0000256" key="3">
    <source>
        <dbReference type="ARBA" id="ARBA00022801"/>
    </source>
</evidence>
<dbReference type="InterPro" id="IPR013148">
    <property type="entry name" value="Glyco_hydro_32_N"/>
</dbReference>
<dbReference type="GO" id="GO:0005975">
    <property type="term" value="P:carbohydrate metabolic process"/>
    <property type="evidence" value="ECO:0007669"/>
    <property type="project" value="InterPro"/>
</dbReference>
<organism evidence="6 7">
    <name type="scientific">Bifidobacterium longum subsp. longum</name>
    <dbReference type="NCBI Taxonomy" id="1679"/>
    <lineage>
        <taxon>Bacteria</taxon>
        <taxon>Bacillati</taxon>
        <taxon>Actinomycetota</taxon>
        <taxon>Actinomycetes</taxon>
        <taxon>Bifidobacteriales</taxon>
        <taxon>Bifidobacteriaceae</taxon>
        <taxon>Bifidobacterium</taxon>
    </lineage>
</organism>
<dbReference type="EMBL" id="SHSP01000006">
    <property type="protein sequence ID" value="TCF32991.1"/>
    <property type="molecule type" value="Genomic_DNA"/>
</dbReference>
<gene>
    <name evidence="6" type="ORF">MCC10096_0433</name>
</gene>
<dbReference type="SUPFAM" id="SSF49899">
    <property type="entry name" value="Concanavalin A-like lectins/glucanases"/>
    <property type="match status" value="1"/>
</dbReference>